<feature type="domain" description="HTH lysR-type" evidence="5">
    <location>
        <begin position="4"/>
        <end position="61"/>
    </location>
</feature>
<proteinExistence type="inferred from homology"/>
<dbReference type="EMBL" id="FQXE01000023">
    <property type="protein sequence ID" value="SHI42347.1"/>
    <property type="molecule type" value="Genomic_DNA"/>
</dbReference>
<dbReference type="RefSeq" id="WP_073109911.1">
    <property type="nucleotide sequence ID" value="NZ_FQXE01000023.1"/>
</dbReference>
<evidence type="ECO:0000256" key="3">
    <source>
        <dbReference type="ARBA" id="ARBA00023125"/>
    </source>
</evidence>
<keyword evidence="4" id="KW-0804">Transcription</keyword>
<reference evidence="6 7" key="1">
    <citation type="submission" date="2016-11" db="EMBL/GenBank/DDBJ databases">
        <authorList>
            <person name="Jaros S."/>
            <person name="Januszkiewicz K."/>
            <person name="Wedrychowicz H."/>
        </authorList>
    </citation>
    <scope>NUCLEOTIDE SEQUENCE [LARGE SCALE GENOMIC DNA]</scope>
    <source>
        <strain evidence="6 7">CGMCC 1.10190</strain>
    </source>
</reference>
<dbReference type="GO" id="GO:0000976">
    <property type="term" value="F:transcription cis-regulatory region binding"/>
    <property type="evidence" value="ECO:0007669"/>
    <property type="project" value="TreeGrafter"/>
</dbReference>
<dbReference type="InterPro" id="IPR005119">
    <property type="entry name" value="LysR_subst-bd"/>
</dbReference>
<evidence type="ECO:0000256" key="1">
    <source>
        <dbReference type="ARBA" id="ARBA00009437"/>
    </source>
</evidence>
<evidence type="ECO:0000256" key="2">
    <source>
        <dbReference type="ARBA" id="ARBA00023015"/>
    </source>
</evidence>
<name>A0A1M6B100_9BURK</name>
<accession>A0A1M6B100</accession>
<evidence type="ECO:0000259" key="5">
    <source>
        <dbReference type="PROSITE" id="PS50931"/>
    </source>
</evidence>
<dbReference type="OrthoDB" id="8651113at2"/>
<dbReference type="CDD" id="cd05466">
    <property type="entry name" value="PBP2_LTTR_substrate"/>
    <property type="match status" value="1"/>
</dbReference>
<dbReference type="Gene3D" id="3.40.190.10">
    <property type="entry name" value="Periplasmic binding protein-like II"/>
    <property type="match status" value="2"/>
</dbReference>
<evidence type="ECO:0000256" key="4">
    <source>
        <dbReference type="ARBA" id="ARBA00023163"/>
    </source>
</evidence>
<dbReference type="PANTHER" id="PTHR30126">
    <property type="entry name" value="HTH-TYPE TRANSCRIPTIONAL REGULATOR"/>
    <property type="match status" value="1"/>
</dbReference>
<dbReference type="Pfam" id="PF00126">
    <property type="entry name" value="HTH_1"/>
    <property type="match status" value="1"/>
</dbReference>
<dbReference type="PANTHER" id="PTHR30126:SF77">
    <property type="entry name" value="TRANSCRIPTIONAL REGULATORY PROTEIN"/>
    <property type="match status" value="1"/>
</dbReference>
<gene>
    <name evidence="6" type="ORF">SAMN04488135_12372</name>
</gene>
<dbReference type="PROSITE" id="PS50931">
    <property type="entry name" value="HTH_LYSR"/>
    <property type="match status" value="1"/>
</dbReference>
<dbReference type="InterPro" id="IPR036390">
    <property type="entry name" value="WH_DNA-bd_sf"/>
</dbReference>
<evidence type="ECO:0000313" key="7">
    <source>
        <dbReference type="Proteomes" id="UP000184226"/>
    </source>
</evidence>
<sequence length="304" mass="32696">MRKYSLAQVEALLAISRLGTFQAAARHINVTQPTISLRIKELEEALGSKFFEREGRKAKLSGDGVIAAQYAEQILSLFDQMETRLRTGDPLQGTLRVGSSETVAITCLPEIISALGATYPGLRVELTVSNSFILCDQLKSGQLDIALLSDPGIEAQIHLEPLALAPVAWIGSANKLLGTTILSPGDLAETTVLCVPPPSPLYEIVAKWCAAEKSSRPALSTCNSLAMIARLVASGVAMSVLPTCILRDEIQRGAVVSYRQRVELKPLKICAAYPRSSDSDGLEAVVRIARNVIQKGNYFAPPLV</sequence>
<keyword evidence="2" id="KW-0805">Transcription regulation</keyword>
<dbReference type="STRING" id="658167.SAMN04488135_12372"/>
<keyword evidence="3 6" id="KW-0238">DNA-binding</keyword>
<dbReference type="InterPro" id="IPR036388">
    <property type="entry name" value="WH-like_DNA-bd_sf"/>
</dbReference>
<dbReference type="PRINTS" id="PR00039">
    <property type="entry name" value="HTHLYSR"/>
</dbReference>
<dbReference type="SUPFAM" id="SSF46785">
    <property type="entry name" value="Winged helix' DNA-binding domain"/>
    <property type="match status" value="1"/>
</dbReference>
<dbReference type="AlphaFoldDB" id="A0A1M6B100"/>
<dbReference type="GO" id="GO:0003700">
    <property type="term" value="F:DNA-binding transcription factor activity"/>
    <property type="evidence" value="ECO:0007669"/>
    <property type="project" value="InterPro"/>
</dbReference>
<comment type="similarity">
    <text evidence="1">Belongs to the LysR transcriptional regulatory family.</text>
</comment>
<protein>
    <submittedName>
        <fullName evidence="6">DNA-binding transcriptional regulator, LysR family</fullName>
    </submittedName>
</protein>
<dbReference type="Proteomes" id="UP000184226">
    <property type="component" value="Unassembled WGS sequence"/>
</dbReference>
<organism evidence="6 7">
    <name type="scientific">Pollutimonas bauzanensis</name>
    <dbReference type="NCBI Taxonomy" id="658167"/>
    <lineage>
        <taxon>Bacteria</taxon>
        <taxon>Pseudomonadati</taxon>
        <taxon>Pseudomonadota</taxon>
        <taxon>Betaproteobacteria</taxon>
        <taxon>Burkholderiales</taxon>
        <taxon>Alcaligenaceae</taxon>
        <taxon>Pollutimonas</taxon>
    </lineage>
</organism>
<keyword evidence="7" id="KW-1185">Reference proteome</keyword>
<dbReference type="Gene3D" id="1.10.10.10">
    <property type="entry name" value="Winged helix-like DNA-binding domain superfamily/Winged helix DNA-binding domain"/>
    <property type="match status" value="1"/>
</dbReference>
<dbReference type="Pfam" id="PF03466">
    <property type="entry name" value="LysR_substrate"/>
    <property type="match status" value="1"/>
</dbReference>
<dbReference type="InterPro" id="IPR000847">
    <property type="entry name" value="LysR_HTH_N"/>
</dbReference>
<evidence type="ECO:0000313" key="6">
    <source>
        <dbReference type="EMBL" id="SHI42347.1"/>
    </source>
</evidence>
<dbReference type="SUPFAM" id="SSF53850">
    <property type="entry name" value="Periplasmic binding protein-like II"/>
    <property type="match status" value="1"/>
</dbReference>